<evidence type="ECO:0000259" key="27">
    <source>
        <dbReference type="PROSITE" id="PS50089"/>
    </source>
</evidence>
<keyword evidence="12 24" id="KW-0863">Zinc-finger</keyword>
<evidence type="ECO:0000256" key="7">
    <source>
        <dbReference type="ARBA" id="ARBA00022679"/>
    </source>
</evidence>
<dbReference type="GO" id="GO:0031966">
    <property type="term" value="C:mitochondrial membrane"/>
    <property type="evidence" value="ECO:0007669"/>
    <property type="project" value="UniProtKB-SubCell"/>
</dbReference>
<comment type="subcellular location">
    <subcellularLocation>
        <location evidence="3">Cytoplasm</location>
    </subcellularLocation>
    <subcellularLocation>
        <location evidence="2">Mitochondrion membrane</location>
        <topology evidence="2">Single-pass membrane protein</topology>
    </subcellularLocation>
</comment>
<dbReference type="PROSITE" id="PS50089">
    <property type="entry name" value="ZF_RING_2"/>
    <property type="match status" value="1"/>
</dbReference>
<dbReference type="InterPro" id="IPR031127">
    <property type="entry name" value="E3_UB_ligase_RBR"/>
</dbReference>
<dbReference type="AlphaFoldDB" id="A0A2H8TYN4"/>
<evidence type="ECO:0000256" key="1">
    <source>
        <dbReference type="ARBA" id="ARBA00001798"/>
    </source>
</evidence>
<dbReference type="CDD" id="cd20352">
    <property type="entry name" value="Rcat_RBR_RNF144"/>
    <property type="match status" value="1"/>
</dbReference>
<organism evidence="29">
    <name type="scientific">Melanaphis sacchari</name>
    <dbReference type="NCBI Taxonomy" id="742174"/>
    <lineage>
        <taxon>Eukaryota</taxon>
        <taxon>Metazoa</taxon>
        <taxon>Ecdysozoa</taxon>
        <taxon>Arthropoda</taxon>
        <taxon>Hexapoda</taxon>
        <taxon>Insecta</taxon>
        <taxon>Pterygota</taxon>
        <taxon>Neoptera</taxon>
        <taxon>Paraneoptera</taxon>
        <taxon>Hemiptera</taxon>
        <taxon>Sternorrhyncha</taxon>
        <taxon>Aphidomorpha</taxon>
        <taxon>Aphidoidea</taxon>
        <taxon>Aphididae</taxon>
        <taxon>Aphidini</taxon>
        <taxon>Melanaphis</taxon>
    </lineage>
</organism>
<feature type="domain" description="RING-type" evidence="28">
    <location>
        <begin position="206"/>
        <end position="413"/>
    </location>
</feature>
<evidence type="ECO:0000256" key="13">
    <source>
        <dbReference type="ARBA" id="ARBA00022786"/>
    </source>
</evidence>
<evidence type="ECO:0000256" key="16">
    <source>
        <dbReference type="ARBA" id="ARBA00022989"/>
    </source>
</evidence>
<evidence type="ECO:0000259" key="28">
    <source>
        <dbReference type="PROSITE" id="PS51873"/>
    </source>
</evidence>
<dbReference type="SMART" id="SM00647">
    <property type="entry name" value="IBR"/>
    <property type="match status" value="2"/>
</dbReference>
<evidence type="ECO:0000256" key="14">
    <source>
        <dbReference type="ARBA" id="ARBA00022833"/>
    </source>
</evidence>
<keyword evidence="11" id="KW-0677">Repeat</keyword>
<keyword evidence="18 26" id="KW-0472">Membrane</keyword>
<evidence type="ECO:0000256" key="6">
    <source>
        <dbReference type="ARBA" id="ARBA00022490"/>
    </source>
</evidence>
<evidence type="ECO:0000256" key="3">
    <source>
        <dbReference type="ARBA" id="ARBA00004496"/>
    </source>
</evidence>
<comment type="function">
    <text evidence="20">E3 ubiquitin-protein ligase which accepts ubiquitin from E2 ubiquitin-conjugating enzymes UBE2L3 and UBE2L6 in the form of a thioester and then directly transfers the ubiquitin to targeted substrates such as LCMT2, thereby promoting their degradation. Induces apoptosis via a p53/TP53-dependent but caspase-independent mechanism. Plays a crucial role in maintaining the genomic stability by controlling the degradation of multiple proteins involved in mitotic progression and DNA damage. Regulates epithelial homeostasis by mediating degradation of CDKN1A and isoform 2 of TP63. Plays a regulatory role in innate immunity by negatively regulating IRF3 activation and IFN-beta production. Mechanistically, inhibits TBK1 phosphorylation and 'Lys-63'-linked polyubiquitination independently of its E3 ligase activity. Alternatively, promotes 'Lys-27' and 'Lys-33'-linked ubiquitination of IFIH1/MDA5, promoting selective autophagic degradation of IFIH1/MDA5 to inhibit antiviral response.</text>
</comment>
<dbReference type="GO" id="GO:0016567">
    <property type="term" value="P:protein ubiquitination"/>
    <property type="evidence" value="ECO:0007669"/>
    <property type="project" value="InterPro"/>
</dbReference>
<evidence type="ECO:0000256" key="26">
    <source>
        <dbReference type="SAM" id="Phobius"/>
    </source>
</evidence>
<dbReference type="CDD" id="cd16632">
    <property type="entry name" value="mRING-HC-C4C4_RBR_RNF144"/>
    <property type="match status" value="1"/>
</dbReference>
<evidence type="ECO:0000256" key="18">
    <source>
        <dbReference type="ARBA" id="ARBA00023136"/>
    </source>
</evidence>
<evidence type="ECO:0000256" key="9">
    <source>
        <dbReference type="ARBA" id="ARBA00022703"/>
    </source>
</evidence>
<evidence type="ECO:0000256" key="19">
    <source>
        <dbReference type="ARBA" id="ARBA00038342"/>
    </source>
</evidence>
<dbReference type="SMART" id="SM00184">
    <property type="entry name" value="RING"/>
    <property type="match status" value="2"/>
</dbReference>
<evidence type="ECO:0000256" key="5">
    <source>
        <dbReference type="ARBA" id="ARBA00012251"/>
    </source>
</evidence>
<dbReference type="SUPFAM" id="SSF57850">
    <property type="entry name" value="RING/U-box"/>
    <property type="match status" value="3"/>
</dbReference>
<gene>
    <name evidence="29" type="primary">RNF144A_1</name>
</gene>
<feature type="domain" description="RING-type" evidence="27">
    <location>
        <begin position="210"/>
        <end position="255"/>
    </location>
</feature>
<dbReference type="PANTHER" id="PTHR11685">
    <property type="entry name" value="RBR FAMILY RING FINGER AND IBR DOMAIN-CONTAINING"/>
    <property type="match status" value="1"/>
</dbReference>
<dbReference type="InterPro" id="IPR013083">
    <property type="entry name" value="Znf_RING/FYVE/PHD"/>
</dbReference>
<comment type="subunit">
    <text evidence="21">Interacts with UBE2L3, UBE2L6 and LCMT2, as well as with BAX. Interacts with TBK1; this interaction inhibits TBK1 phosphorylation and 'Lys-63'-linked polyubiquitination.</text>
</comment>
<dbReference type="EMBL" id="GFXV01007096">
    <property type="protein sequence ID" value="MBW18901.1"/>
    <property type="molecule type" value="Transcribed_RNA"/>
</dbReference>
<dbReference type="Gene3D" id="1.20.120.1750">
    <property type="match status" value="1"/>
</dbReference>
<protein>
    <recommendedName>
        <fullName evidence="22">E3 ubiquitin-protein ligase RNF144B</fullName>
        <ecNumber evidence="5">2.3.2.31</ecNumber>
    </recommendedName>
    <alternativeName>
        <fullName evidence="23">RING finger protein 144B</fullName>
    </alternativeName>
</protein>
<dbReference type="CDD" id="cd20349">
    <property type="entry name" value="BRcat_RBR_RNF144"/>
    <property type="match status" value="1"/>
</dbReference>
<proteinExistence type="inferred from homology"/>
<keyword evidence="13" id="KW-0833">Ubl conjugation pathway</keyword>
<evidence type="ECO:0000256" key="11">
    <source>
        <dbReference type="ARBA" id="ARBA00022737"/>
    </source>
</evidence>
<keyword evidence="17" id="KW-0496">Mitochondrion</keyword>
<evidence type="ECO:0000256" key="17">
    <source>
        <dbReference type="ARBA" id="ARBA00023128"/>
    </source>
</evidence>
<feature type="transmembrane region" description="Helical" evidence="26">
    <location>
        <begin position="427"/>
        <end position="449"/>
    </location>
</feature>
<evidence type="ECO:0000256" key="23">
    <source>
        <dbReference type="ARBA" id="ARBA00078867"/>
    </source>
</evidence>
<keyword evidence="10" id="KW-0479">Metal-binding</keyword>
<evidence type="ECO:0000256" key="22">
    <source>
        <dbReference type="ARBA" id="ARBA00069720"/>
    </source>
</evidence>
<keyword evidence="7" id="KW-0808">Transferase</keyword>
<dbReference type="OrthoDB" id="10009520at2759"/>
<dbReference type="GO" id="GO:0008270">
    <property type="term" value="F:zinc ion binding"/>
    <property type="evidence" value="ECO:0007669"/>
    <property type="project" value="UniProtKB-KW"/>
</dbReference>
<dbReference type="Pfam" id="PF01485">
    <property type="entry name" value="IBR"/>
    <property type="match status" value="1"/>
</dbReference>
<evidence type="ECO:0000256" key="25">
    <source>
        <dbReference type="SAM" id="MobiDB-lite"/>
    </source>
</evidence>
<evidence type="ECO:0000256" key="21">
    <source>
        <dbReference type="ARBA" id="ARBA00061765"/>
    </source>
</evidence>
<dbReference type="EC" id="2.3.2.31" evidence="5"/>
<dbReference type="PROSITE" id="PS00518">
    <property type="entry name" value="ZF_RING_1"/>
    <property type="match status" value="1"/>
</dbReference>
<feature type="region of interest" description="Disordered" evidence="25">
    <location>
        <begin position="36"/>
        <end position="69"/>
    </location>
</feature>
<dbReference type="FunFam" id="3.30.40.10:FF:000051">
    <property type="entry name" value="RBR-type E3 ubiquitin transferase"/>
    <property type="match status" value="1"/>
</dbReference>
<evidence type="ECO:0000256" key="2">
    <source>
        <dbReference type="ARBA" id="ARBA00004304"/>
    </source>
</evidence>
<dbReference type="Gene3D" id="3.30.40.10">
    <property type="entry name" value="Zinc/RING finger domain, C3HC4 (zinc finger)"/>
    <property type="match status" value="1"/>
</dbReference>
<comment type="catalytic activity">
    <reaction evidence="1">
        <text>[E2 ubiquitin-conjugating enzyme]-S-ubiquitinyl-L-cysteine + [acceptor protein]-L-lysine = [E2 ubiquitin-conjugating enzyme]-L-cysteine + [acceptor protein]-N(6)-ubiquitinyl-L-lysine.</text>
        <dbReference type="EC" id="2.3.2.31"/>
    </reaction>
</comment>
<evidence type="ECO:0000256" key="12">
    <source>
        <dbReference type="ARBA" id="ARBA00022771"/>
    </source>
</evidence>
<keyword evidence="15" id="KW-0832">Ubl conjugation</keyword>
<evidence type="ECO:0000256" key="24">
    <source>
        <dbReference type="PROSITE-ProRule" id="PRU00175"/>
    </source>
</evidence>
<evidence type="ECO:0000256" key="10">
    <source>
        <dbReference type="ARBA" id="ARBA00022723"/>
    </source>
</evidence>
<dbReference type="InterPro" id="IPR017907">
    <property type="entry name" value="Znf_RING_CS"/>
</dbReference>
<keyword evidence="9" id="KW-0053">Apoptosis</keyword>
<feature type="region of interest" description="Disordered" evidence="25">
    <location>
        <begin position="1"/>
        <end position="21"/>
    </location>
</feature>
<dbReference type="Pfam" id="PF22191">
    <property type="entry name" value="IBR_1"/>
    <property type="match status" value="1"/>
</dbReference>
<reference evidence="29" key="1">
    <citation type="submission" date="2017-10" db="EMBL/GenBank/DDBJ databases">
        <title>Transcriptome Assembly of Sugarcane Aphid Adults.</title>
        <authorList>
            <person name="Scully E.D."/>
            <person name="Palmer N.A."/>
            <person name="Geib S.M."/>
            <person name="Sarath G."/>
            <person name="Sattler S.E."/>
        </authorList>
    </citation>
    <scope>NUCLEOTIDE SEQUENCE</scope>
    <source>
        <tissue evidence="29">Whole body</tissue>
    </source>
</reference>
<comment type="similarity">
    <text evidence="19">Belongs to the RBR family. RNF144 subfamily.</text>
</comment>
<evidence type="ECO:0000313" key="29">
    <source>
        <dbReference type="EMBL" id="MBW18901.1"/>
    </source>
</evidence>
<accession>A0A2H8TYN4</accession>
<keyword evidence="16 26" id="KW-1133">Transmembrane helix</keyword>
<dbReference type="PROSITE" id="PS51873">
    <property type="entry name" value="TRIAD"/>
    <property type="match status" value="1"/>
</dbReference>
<sequence>MKKTAVTYERTHSLRDDDEDGHEIILERDPFLRPKSHRITVLSGQNGLEEKPSKSDVDLPKKNRRSWEREEEVLLNNESSIDDEDAARKLRKWSKSKIDLIMPSLRSLVTLARGKSSSSSSLNQPGSAESWSHLECIRNDEPIRKYNTMVTLSNVVLNRPAGIKPINRLRDTAVCSRCSSVLSLAASSSRYSLGSTSSFVTHRDQPIVLCKVCLNEVPVKNSWTLQQCGCSYCIECVKAYVDFEINQGAYNISCPDAQCPKQGIIQLEEIEALVSIDEIEKHQRYRLNKEVELDKSRMWCPKPGCETVCDVGDRSRPHSVICPTCQTEFCSGCRATWHPGKPCPPPTTHDMPTFDSDLIKCCPMCSVPIEKDEGCAQMLCKRCKHVFCWYCLASLDDDFLLRHYDKGPCKNKLGHSRASVIWHRTQVIGIFAGFGILLLVASPLLLLAAPCIVCCKCRVCTSGSKLDDPDDDIIDEPN</sequence>
<feature type="compositionally biased region" description="Basic and acidic residues" evidence="25">
    <location>
        <begin position="48"/>
        <end position="68"/>
    </location>
</feature>
<dbReference type="InterPro" id="IPR001841">
    <property type="entry name" value="Znf_RING"/>
</dbReference>
<dbReference type="FunFam" id="1.20.120.1750:FF:000010">
    <property type="entry name" value="RBR-type E3 ubiquitin transferase"/>
    <property type="match status" value="1"/>
</dbReference>
<evidence type="ECO:0000256" key="4">
    <source>
        <dbReference type="ARBA" id="ARBA00004906"/>
    </source>
</evidence>
<evidence type="ECO:0000256" key="15">
    <source>
        <dbReference type="ARBA" id="ARBA00022843"/>
    </source>
</evidence>
<evidence type="ECO:0000256" key="8">
    <source>
        <dbReference type="ARBA" id="ARBA00022692"/>
    </source>
</evidence>
<name>A0A2H8TYN4_9HEMI</name>
<keyword evidence="8 26" id="KW-0812">Transmembrane</keyword>
<dbReference type="GO" id="GO:0006915">
    <property type="term" value="P:apoptotic process"/>
    <property type="evidence" value="ECO:0007669"/>
    <property type="project" value="UniProtKB-KW"/>
</dbReference>
<keyword evidence="14" id="KW-0862">Zinc</keyword>
<dbReference type="GO" id="GO:0061630">
    <property type="term" value="F:ubiquitin protein ligase activity"/>
    <property type="evidence" value="ECO:0007669"/>
    <property type="project" value="UniProtKB-EC"/>
</dbReference>
<comment type="pathway">
    <text evidence="4">Protein modification; protein ubiquitination.</text>
</comment>
<dbReference type="InterPro" id="IPR044066">
    <property type="entry name" value="TRIAD_supradom"/>
</dbReference>
<keyword evidence="6" id="KW-0963">Cytoplasm</keyword>
<dbReference type="InterPro" id="IPR002867">
    <property type="entry name" value="IBR_dom"/>
</dbReference>
<evidence type="ECO:0000256" key="20">
    <source>
        <dbReference type="ARBA" id="ARBA00060040"/>
    </source>
</evidence>